<dbReference type="Proteomes" id="UP001595803">
    <property type="component" value="Unassembled WGS sequence"/>
</dbReference>
<protein>
    <submittedName>
        <fullName evidence="1">HK97 gp10 family phage protein</fullName>
    </submittedName>
</protein>
<gene>
    <name evidence="1" type="ORF">ACFOSB_11640</name>
</gene>
<dbReference type="RefSeq" id="WP_380102134.1">
    <property type="nucleotide sequence ID" value="NZ_JBHRZG010000011.1"/>
</dbReference>
<keyword evidence="2" id="KW-1185">Reference proteome</keyword>
<name>A0ABV7Z969_9DEIO</name>
<reference evidence="2" key="1">
    <citation type="journal article" date="2019" name="Int. J. Syst. Evol. Microbiol.">
        <title>The Global Catalogue of Microorganisms (GCM) 10K type strain sequencing project: providing services to taxonomists for standard genome sequencing and annotation.</title>
        <authorList>
            <consortium name="The Broad Institute Genomics Platform"/>
            <consortium name="The Broad Institute Genome Sequencing Center for Infectious Disease"/>
            <person name="Wu L."/>
            <person name="Ma J."/>
        </authorList>
    </citation>
    <scope>NUCLEOTIDE SEQUENCE [LARGE SCALE GENOMIC DNA]</scope>
    <source>
        <strain evidence="2">CCTCC AB 2017081</strain>
    </source>
</reference>
<evidence type="ECO:0000313" key="1">
    <source>
        <dbReference type="EMBL" id="MFC3833510.1"/>
    </source>
</evidence>
<organism evidence="1 2">
    <name type="scientific">Deinococcus rufus</name>
    <dbReference type="NCBI Taxonomy" id="2136097"/>
    <lineage>
        <taxon>Bacteria</taxon>
        <taxon>Thermotogati</taxon>
        <taxon>Deinococcota</taxon>
        <taxon>Deinococci</taxon>
        <taxon>Deinococcales</taxon>
        <taxon>Deinococcaceae</taxon>
        <taxon>Deinococcus</taxon>
    </lineage>
</organism>
<dbReference type="EMBL" id="JBHRZG010000011">
    <property type="protein sequence ID" value="MFC3833510.1"/>
    <property type="molecule type" value="Genomic_DNA"/>
</dbReference>
<dbReference type="InterPro" id="IPR010064">
    <property type="entry name" value="HK97-gp10_tail"/>
</dbReference>
<accession>A0ABV7Z969</accession>
<dbReference type="Pfam" id="PF04883">
    <property type="entry name" value="HK97-gp10_like"/>
    <property type="match status" value="1"/>
</dbReference>
<evidence type="ECO:0000313" key="2">
    <source>
        <dbReference type="Proteomes" id="UP001595803"/>
    </source>
</evidence>
<comment type="caution">
    <text evidence="1">The sequence shown here is derived from an EMBL/GenBank/DDBJ whole genome shotgun (WGS) entry which is preliminary data.</text>
</comment>
<proteinExistence type="predicted"/>
<sequence length="159" mass="17700">MTLKLRRGHPTLLADRRRALKAALPRLAQRARDTAEAQAQRGLQLNVYGTVEGAYRRTHRLEASVYAAAQVTGGRLNVVVGDRAEYASFVEFGTGPHELTEPQLLAYLQAAAEPRLLRFGRSGQAYLLPGPYLTPAVFIARYQTRQTVQTLLRSLWAAR</sequence>